<reference evidence="2 3" key="1">
    <citation type="submission" date="2016-10" db="EMBL/GenBank/DDBJ databases">
        <authorList>
            <person name="Varghese N."/>
            <person name="Submissions S."/>
        </authorList>
    </citation>
    <scope>NUCLEOTIDE SEQUENCE [LARGE SCALE GENOMIC DNA]</scope>
    <source>
        <strain evidence="2 3">DSM 9169</strain>
    </source>
</reference>
<accession>A0ABY0VCD8</accession>
<evidence type="ECO:0000259" key="1">
    <source>
        <dbReference type="SMART" id="SM00731"/>
    </source>
</evidence>
<organism evidence="2 3">
    <name type="scientific">Schaalia radingae</name>
    <dbReference type="NCBI Taxonomy" id="131110"/>
    <lineage>
        <taxon>Bacteria</taxon>
        <taxon>Bacillati</taxon>
        <taxon>Actinomycetota</taxon>
        <taxon>Actinomycetes</taxon>
        <taxon>Actinomycetales</taxon>
        <taxon>Actinomycetaceae</taxon>
        <taxon>Schaalia</taxon>
    </lineage>
</organism>
<gene>
    <name evidence="2" type="ORF">SAMN04489714_2022</name>
</gene>
<dbReference type="Proteomes" id="UP000198976">
    <property type="component" value="Chromosome I"/>
</dbReference>
<name>A0ABY0VCD8_9ACTO</name>
<dbReference type="SMART" id="SM00731">
    <property type="entry name" value="SprT"/>
    <property type="match status" value="1"/>
</dbReference>
<dbReference type="Gene3D" id="3.30.2010.10">
    <property type="entry name" value="Metalloproteases ('zincins'), catalytic domain"/>
    <property type="match status" value="1"/>
</dbReference>
<sequence>MTDDLSWVLKEAQTLLTSHGVHGWTVQFDRARRRAGQCNHTTHTLSFSRSLMTLYSPDEIRDVIAHEVAHALAGASHHHDEVWKKAARNLGARPEARLSAALPAPEAPWIGTCPHCGARRYLYSAPRRVSSCASCSPHFDVALIWQWEHLGHPRTPPGRYQRELRSLTRRSSRR</sequence>
<dbReference type="EMBL" id="LT629792">
    <property type="protein sequence ID" value="SDU07733.1"/>
    <property type="molecule type" value="Genomic_DNA"/>
</dbReference>
<proteinExistence type="predicted"/>
<dbReference type="Pfam" id="PF10263">
    <property type="entry name" value="SprT-like"/>
    <property type="match status" value="1"/>
</dbReference>
<evidence type="ECO:0000313" key="2">
    <source>
        <dbReference type="EMBL" id="SDU07733.1"/>
    </source>
</evidence>
<dbReference type="InterPro" id="IPR006640">
    <property type="entry name" value="SprT-like_domain"/>
</dbReference>
<protein>
    <submittedName>
        <fullName evidence="2">SprT-like family protein</fullName>
    </submittedName>
</protein>
<keyword evidence="3" id="KW-1185">Reference proteome</keyword>
<dbReference type="RefSeq" id="WP_257590325.1">
    <property type="nucleotide sequence ID" value="NZ_LT629792.1"/>
</dbReference>
<evidence type="ECO:0000313" key="3">
    <source>
        <dbReference type="Proteomes" id="UP000198976"/>
    </source>
</evidence>
<feature type="domain" description="SprT-like" evidence="1">
    <location>
        <begin position="3"/>
        <end position="142"/>
    </location>
</feature>